<proteinExistence type="predicted"/>
<dbReference type="EMBL" id="CAJNOH010004612">
    <property type="protein sequence ID" value="CAF1374807.1"/>
    <property type="molecule type" value="Genomic_DNA"/>
</dbReference>
<name>A0A815J2T6_9BILA</name>
<organism evidence="1 2">
    <name type="scientific">Rotaria sordida</name>
    <dbReference type="NCBI Taxonomy" id="392033"/>
    <lineage>
        <taxon>Eukaryota</taxon>
        <taxon>Metazoa</taxon>
        <taxon>Spiralia</taxon>
        <taxon>Gnathifera</taxon>
        <taxon>Rotifera</taxon>
        <taxon>Eurotatoria</taxon>
        <taxon>Bdelloidea</taxon>
        <taxon>Philodinida</taxon>
        <taxon>Philodinidae</taxon>
        <taxon>Rotaria</taxon>
    </lineage>
</organism>
<feature type="non-terminal residue" evidence="1">
    <location>
        <position position="1"/>
    </location>
</feature>
<evidence type="ECO:0000313" key="2">
    <source>
        <dbReference type="Proteomes" id="UP000663854"/>
    </source>
</evidence>
<evidence type="ECO:0000313" key="1">
    <source>
        <dbReference type="EMBL" id="CAF1374807.1"/>
    </source>
</evidence>
<protein>
    <submittedName>
        <fullName evidence="1">Uncharacterized protein</fullName>
    </submittedName>
</protein>
<reference evidence="1" key="1">
    <citation type="submission" date="2021-02" db="EMBL/GenBank/DDBJ databases">
        <authorList>
            <person name="Nowell W R."/>
        </authorList>
    </citation>
    <scope>NUCLEOTIDE SEQUENCE</scope>
</reference>
<dbReference type="Proteomes" id="UP000663854">
    <property type="component" value="Unassembled WGS sequence"/>
</dbReference>
<gene>
    <name evidence="1" type="ORF">PYM288_LOCUS33547</name>
</gene>
<comment type="caution">
    <text evidence="1">The sequence shown here is derived from an EMBL/GenBank/DDBJ whole genome shotgun (WGS) entry which is preliminary data.</text>
</comment>
<sequence>ERKELQGYQQETTTRTLCIWPFPVTSMIIAQHYNDIIHENEITYDIYVDFIKKNLFQLDAKATLYKYEFNATKHRIETGSDKLTHKIDDFVQKNHQVTAVRLHFEARMELAEYVYLDQVLQFKFFQEKPNEQQIKLAQSICALQLQKEKSEQELILFKFGILYKKLPDSLNALEETPSTLITSITNSQQRERLSNNYMRIIQRAKADLMMALTQATEIKTQEHQTNFDTFMAQLWNDQRHLPQQERCLNNADVQELWTPYIDRQNEEIPMIHVRPFQHDAPLLDCIKRRHFRKYGRQLQRQNYLIMTSTKNNLRYVCHKNMFDAKTNDYMLRTKAYTEIENLQVSKRQDIVQQLLNTMVNEIETLLTTLYDHELITTLQYHQMNCRPATIHLDYMSFNPTTDEYEEVMFEPSIISTLSPLMPICRYLHRLLAPLYYNQVARLTTVTKGADLIQRLEFYQQQGYLQSSTYFISICIRDPYESISHSELLKNLKHFLDDYIMDDKIQGMNLMAIIKLTEFLLQHQYFLYNNCIYQQVQGGGTGLYFLELLIDIYLFYWQQTILAYQNQNEIFVRCFSNLFLTSNEAKENLELIFDKIKKKDSYIQYDIQMKTEHIHFLDAQIHHWHKQTLQTEVYHDWKVEPYIMPTMYDASAFSSWNLIQTALIRAVLCCAQVEDFQHEQQYIEYSYIFNRFSFNYIRESLDNFFTHFQVSDLTLYYDQATYDVLRRSVRQYDEENKEKIMKSREETQKQCIWYSYSNLTGSDLYRAKQNPRELLPAYLYDNFDSQGITIEIVHLAKYPSNTN</sequence>
<accession>A0A815J2T6</accession>
<dbReference type="AlphaFoldDB" id="A0A815J2T6"/>